<proteinExistence type="predicted"/>
<sequence length="308" mass="34829">MRDKWGEALTTQEPIPPFVTPPWQQGPKTYIDKDDETARERHNRETATGHDLSIYTDGSGIEDRIGAAAVCPHTGDNQAAIWSVIKAEGRTGAYILEEIARQIQDLQDRGRPVRIRWVPAHEGIPGNEAADMAAKEATGWRENGRRAPTASEPPRLFTLRSTLKRRCKQQAEIAWNAKWRKETKGRATFRNTPSPTKRVLKIHKGLRKRDSALLVQLRTEKIGLKDFLFSRKVPDVASSRCDCGAIRQTVAHVLLHCRTHNDLRNRIFGDRPGRHNLRTILNKPQLATKAIEYMEQTQILGQFGIADA</sequence>
<keyword evidence="3" id="KW-1185">Reference proteome</keyword>
<keyword evidence="2" id="KW-0695">RNA-directed DNA polymerase</keyword>
<feature type="domain" description="RNase H type-1" evidence="1">
    <location>
        <begin position="98"/>
        <end position="137"/>
    </location>
</feature>
<dbReference type="EMBL" id="WJXW01000020">
    <property type="protein sequence ID" value="KAF9728398.1"/>
    <property type="molecule type" value="Genomic_DNA"/>
</dbReference>
<dbReference type="Proteomes" id="UP000756921">
    <property type="component" value="Unassembled WGS sequence"/>
</dbReference>
<keyword evidence="2" id="KW-0808">Transferase</keyword>
<keyword evidence="2" id="KW-0548">Nucleotidyltransferase</keyword>
<evidence type="ECO:0000313" key="2">
    <source>
        <dbReference type="EMBL" id="KAF9728398.1"/>
    </source>
</evidence>
<organism evidence="2 3">
    <name type="scientific">Paraphaeosphaeria minitans</name>
    <dbReference type="NCBI Taxonomy" id="565426"/>
    <lineage>
        <taxon>Eukaryota</taxon>
        <taxon>Fungi</taxon>
        <taxon>Dikarya</taxon>
        <taxon>Ascomycota</taxon>
        <taxon>Pezizomycotina</taxon>
        <taxon>Dothideomycetes</taxon>
        <taxon>Pleosporomycetidae</taxon>
        <taxon>Pleosporales</taxon>
        <taxon>Massarineae</taxon>
        <taxon>Didymosphaeriaceae</taxon>
        <taxon>Paraphaeosphaeria</taxon>
    </lineage>
</organism>
<dbReference type="GO" id="GO:0003676">
    <property type="term" value="F:nucleic acid binding"/>
    <property type="evidence" value="ECO:0007669"/>
    <property type="project" value="InterPro"/>
</dbReference>
<dbReference type="Gene3D" id="3.30.420.10">
    <property type="entry name" value="Ribonuclease H-like superfamily/Ribonuclease H"/>
    <property type="match status" value="1"/>
</dbReference>
<dbReference type="AlphaFoldDB" id="A0A9P6G4L8"/>
<dbReference type="InterPro" id="IPR002156">
    <property type="entry name" value="RNaseH_domain"/>
</dbReference>
<dbReference type="CDD" id="cd09276">
    <property type="entry name" value="Rnase_HI_RT_non_LTR"/>
    <property type="match status" value="1"/>
</dbReference>
<comment type="caution">
    <text evidence="2">The sequence shown here is derived from an EMBL/GenBank/DDBJ whole genome shotgun (WGS) entry which is preliminary data.</text>
</comment>
<dbReference type="InterPro" id="IPR012337">
    <property type="entry name" value="RNaseH-like_sf"/>
</dbReference>
<reference evidence="2" key="1">
    <citation type="journal article" date="2020" name="Mol. Plant Microbe Interact.">
        <title>Genome Sequence of the Biocontrol Agent Coniothyrium minitans strain Conio (IMI 134523).</title>
        <authorList>
            <person name="Patel D."/>
            <person name="Shittu T.A."/>
            <person name="Baroncelli R."/>
            <person name="Muthumeenakshi S."/>
            <person name="Osborne T.H."/>
            <person name="Janganan T.K."/>
            <person name="Sreenivasaprasad S."/>
        </authorList>
    </citation>
    <scope>NUCLEOTIDE SEQUENCE</scope>
    <source>
        <strain evidence="2">Conio</strain>
    </source>
</reference>
<evidence type="ECO:0000259" key="1">
    <source>
        <dbReference type="Pfam" id="PF00075"/>
    </source>
</evidence>
<name>A0A9P6G4L8_9PLEO</name>
<protein>
    <submittedName>
        <fullName evidence="2">Reverse transcriptase</fullName>
    </submittedName>
</protein>
<dbReference type="Pfam" id="PF00075">
    <property type="entry name" value="RNase_H"/>
    <property type="match status" value="1"/>
</dbReference>
<dbReference type="SUPFAM" id="SSF53098">
    <property type="entry name" value="Ribonuclease H-like"/>
    <property type="match status" value="1"/>
</dbReference>
<dbReference type="GO" id="GO:0003964">
    <property type="term" value="F:RNA-directed DNA polymerase activity"/>
    <property type="evidence" value="ECO:0007669"/>
    <property type="project" value="UniProtKB-KW"/>
</dbReference>
<gene>
    <name evidence="2" type="ORF">PMIN01_13531</name>
</gene>
<dbReference type="GO" id="GO:0004523">
    <property type="term" value="F:RNA-DNA hybrid ribonuclease activity"/>
    <property type="evidence" value="ECO:0007669"/>
    <property type="project" value="InterPro"/>
</dbReference>
<accession>A0A9P6G4L8</accession>
<dbReference type="OrthoDB" id="3695143at2759"/>
<dbReference type="InterPro" id="IPR036397">
    <property type="entry name" value="RNaseH_sf"/>
</dbReference>
<evidence type="ECO:0000313" key="3">
    <source>
        <dbReference type="Proteomes" id="UP000756921"/>
    </source>
</evidence>